<sequence>MSFYSNSTLSSIDLIETFELYDKNKDGYIDERDLSIVLNDLGQESDPVKVKKIMEIADLDKDGQINLDEFIRHMQTTLIMEYEEEQENIVDLFKIFKQNENGHINVEDLRMCVTQMGENLSEEEFNDLIREFDSDKDGYISFEEFCRMMN</sequence>
<evidence type="ECO:0000256" key="8">
    <source>
        <dbReference type="ARBA" id="ARBA00022990"/>
    </source>
</evidence>
<dbReference type="InterPro" id="IPR011992">
    <property type="entry name" value="EF-hand-dom_pair"/>
</dbReference>
<dbReference type="GeneID" id="7836586"/>
<keyword evidence="8" id="KW-0007">Acetylation</keyword>
<feature type="domain" description="EF-hand" evidence="11">
    <location>
        <begin position="120"/>
        <end position="150"/>
    </location>
</feature>
<dbReference type="HOGENOM" id="CLU_061288_2_1_1"/>
<dbReference type="OrthoDB" id="26525at2759"/>
<evidence type="ECO:0000256" key="3">
    <source>
        <dbReference type="ARBA" id="ARBA00020786"/>
    </source>
</evidence>
<evidence type="ECO:0000259" key="11">
    <source>
        <dbReference type="PROSITE" id="PS50222"/>
    </source>
</evidence>
<evidence type="ECO:0000313" key="13">
    <source>
        <dbReference type="Proteomes" id="UP000009168"/>
    </source>
</evidence>
<dbReference type="Gene3D" id="1.10.238.10">
    <property type="entry name" value="EF-hand"/>
    <property type="match status" value="2"/>
</dbReference>
<proteinExistence type="inferred from homology"/>
<feature type="domain" description="EF-hand" evidence="11">
    <location>
        <begin position="84"/>
        <end position="119"/>
    </location>
</feature>
<evidence type="ECO:0000256" key="5">
    <source>
        <dbReference type="ARBA" id="ARBA00022723"/>
    </source>
</evidence>
<dbReference type="GO" id="GO:0016460">
    <property type="term" value="C:myosin II complex"/>
    <property type="evidence" value="ECO:0007669"/>
    <property type="project" value="TreeGrafter"/>
</dbReference>
<comment type="similarity">
    <text evidence="2">Belongs to the centrin family.</text>
</comment>
<evidence type="ECO:0000256" key="4">
    <source>
        <dbReference type="ARBA" id="ARBA00022490"/>
    </source>
</evidence>
<evidence type="ECO:0000256" key="7">
    <source>
        <dbReference type="ARBA" id="ARBA00022837"/>
    </source>
</evidence>
<dbReference type="EMBL" id="GG662793">
    <property type="protein sequence ID" value="EAR90923.1"/>
    <property type="molecule type" value="Genomic_DNA"/>
</dbReference>
<comment type="function">
    <text evidence="10">Plays a fundamental role in microtubule organizing center structure and function. Component of the infraciliary lattice (ICL) and the ciliary basal bodies.</text>
</comment>
<dbReference type="InterPro" id="IPR050230">
    <property type="entry name" value="CALM/Myosin/TropC-like"/>
</dbReference>
<gene>
    <name evidence="12" type="ORF">TTHERM_00145280</name>
</gene>
<dbReference type="PROSITE" id="PS00018">
    <property type="entry name" value="EF_HAND_1"/>
    <property type="match status" value="3"/>
</dbReference>
<dbReference type="SUPFAM" id="SSF47473">
    <property type="entry name" value="EF-hand"/>
    <property type="match status" value="1"/>
</dbReference>
<keyword evidence="9" id="KW-0206">Cytoskeleton</keyword>
<keyword evidence="7" id="KW-0106">Calcium</keyword>
<evidence type="ECO:0000256" key="6">
    <source>
        <dbReference type="ARBA" id="ARBA00022737"/>
    </source>
</evidence>
<dbReference type="Pfam" id="PF13499">
    <property type="entry name" value="EF-hand_7"/>
    <property type="match status" value="2"/>
</dbReference>
<dbReference type="InParanoid" id="I7MI63"/>
<reference evidence="13" key="1">
    <citation type="journal article" date="2006" name="PLoS Biol.">
        <title>Macronuclear genome sequence of the ciliate Tetrahymena thermophila, a model eukaryote.</title>
        <authorList>
            <person name="Eisen J.A."/>
            <person name="Coyne R.S."/>
            <person name="Wu M."/>
            <person name="Wu D."/>
            <person name="Thiagarajan M."/>
            <person name="Wortman J.R."/>
            <person name="Badger J.H."/>
            <person name="Ren Q."/>
            <person name="Amedeo P."/>
            <person name="Jones K.M."/>
            <person name="Tallon L.J."/>
            <person name="Delcher A.L."/>
            <person name="Salzberg S.L."/>
            <person name="Silva J.C."/>
            <person name="Haas B.J."/>
            <person name="Majoros W.H."/>
            <person name="Farzad M."/>
            <person name="Carlton J.M."/>
            <person name="Smith R.K. Jr."/>
            <person name="Garg J."/>
            <person name="Pearlman R.E."/>
            <person name="Karrer K.M."/>
            <person name="Sun L."/>
            <person name="Manning G."/>
            <person name="Elde N.C."/>
            <person name="Turkewitz A.P."/>
            <person name="Asai D.J."/>
            <person name="Wilkes D.E."/>
            <person name="Wang Y."/>
            <person name="Cai H."/>
            <person name="Collins K."/>
            <person name="Stewart B.A."/>
            <person name="Lee S.R."/>
            <person name="Wilamowska K."/>
            <person name="Weinberg Z."/>
            <person name="Ruzzo W.L."/>
            <person name="Wloga D."/>
            <person name="Gaertig J."/>
            <person name="Frankel J."/>
            <person name="Tsao C.-C."/>
            <person name="Gorovsky M.A."/>
            <person name="Keeling P.J."/>
            <person name="Waller R.F."/>
            <person name="Patron N.J."/>
            <person name="Cherry J.M."/>
            <person name="Stover N.A."/>
            <person name="Krieger C.J."/>
            <person name="del Toro C."/>
            <person name="Ryder H.F."/>
            <person name="Williamson S.C."/>
            <person name="Barbeau R.A."/>
            <person name="Hamilton E.P."/>
            <person name="Orias E."/>
        </authorList>
    </citation>
    <scope>NUCLEOTIDE SEQUENCE [LARGE SCALE GENOMIC DNA]</scope>
    <source>
        <strain evidence="13">SB210</strain>
    </source>
</reference>
<dbReference type="Proteomes" id="UP000009168">
    <property type="component" value="Unassembled WGS sequence"/>
</dbReference>
<name>I7MI63_TETTS</name>
<dbReference type="SMART" id="SM00054">
    <property type="entry name" value="EFh"/>
    <property type="match status" value="4"/>
</dbReference>
<dbReference type="eggNOG" id="KOG0027">
    <property type="taxonomic scope" value="Eukaryota"/>
</dbReference>
<keyword evidence="13" id="KW-1185">Reference proteome</keyword>
<dbReference type="FunFam" id="1.10.238.10:FF:000178">
    <property type="entry name" value="Calmodulin-2 A"/>
    <property type="match status" value="1"/>
</dbReference>
<evidence type="ECO:0000256" key="9">
    <source>
        <dbReference type="ARBA" id="ARBA00023212"/>
    </source>
</evidence>
<dbReference type="InterPro" id="IPR018247">
    <property type="entry name" value="EF_Hand_1_Ca_BS"/>
</dbReference>
<dbReference type="CDD" id="cd00051">
    <property type="entry name" value="EFh"/>
    <property type="match status" value="2"/>
</dbReference>
<evidence type="ECO:0000256" key="2">
    <source>
        <dbReference type="ARBA" id="ARBA00005253"/>
    </source>
</evidence>
<dbReference type="RefSeq" id="XP_001011168.1">
    <property type="nucleotide sequence ID" value="XM_001011168.3"/>
</dbReference>
<keyword evidence="4" id="KW-0963">Cytoplasm</keyword>
<organism evidence="12 13">
    <name type="scientific">Tetrahymena thermophila (strain SB210)</name>
    <dbReference type="NCBI Taxonomy" id="312017"/>
    <lineage>
        <taxon>Eukaryota</taxon>
        <taxon>Sar</taxon>
        <taxon>Alveolata</taxon>
        <taxon>Ciliophora</taxon>
        <taxon>Intramacronucleata</taxon>
        <taxon>Oligohymenophorea</taxon>
        <taxon>Hymenostomatida</taxon>
        <taxon>Tetrahymenina</taxon>
        <taxon>Tetrahymenidae</taxon>
        <taxon>Tetrahymena</taxon>
    </lineage>
</organism>
<evidence type="ECO:0000313" key="12">
    <source>
        <dbReference type="EMBL" id="EAR90923.1"/>
    </source>
</evidence>
<dbReference type="PANTHER" id="PTHR23048:SF0">
    <property type="entry name" value="CALMODULIN LIKE 3"/>
    <property type="match status" value="1"/>
</dbReference>
<keyword evidence="5" id="KW-0479">Metal-binding</keyword>
<dbReference type="OMA" id="DIMSEIQ"/>
<dbReference type="InterPro" id="IPR002048">
    <property type="entry name" value="EF_hand_dom"/>
</dbReference>
<dbReference type="AlphaFoldDB" id="I7MI63"/>
<keyword evidence="6" id="KW-0677">Repeat</keyword>
<feature type="domain" description="EF-hand" evidence="11">
    <location>
        <begin position="9"/>
        <end position="44"/>
    </location>
</feature>
<feature type="domain" description="EF-hand" evidence="11">
    <location>
        <begin position="45"/>
        <end position="80"/>
    </location>
</feature>
<dbReference type="GO" id="GO:0005509">
    <property type="term" value="F:calcium ion binding"/>
    <property type="evidence" value="ECO:0007669"/>
    <property type="project" value="InterPro"/>
</dbReference>
<comment type="subcellular location">
    <subcellularLocation>
        <location evidence="1">Cytoplasm</location>
        <location evidence="1">Cytoskeleton</location>
    </subcellularLocation>
</comment>
<dbReference type="PANTHER" id="PTHR23048">
    <property type="entry name" value="MYOSIN LIGHT CHAIN 1, 3"/>
    <property type="match status" value="1"/>
</dbReference>
<dbReference type="STRING" id="312017.I7MI63"/>
<dbReference type="KEGG" id="tet:TTHERM_00145280"/>
<evidence type="ECO:0000256" key="10">
    <source>
        <dbReference type="ARBA" id="ARBA00025692"/>
    </source>
</evidence>
<dbReference type="PROSITE" id="PS50222">
    <property type="entry name" value="EF_HAND_2"/>
    <property type="match status" value="4"/>
</dbReference>
<accession>I7MI63</accession>
<protein>
    <recommendedName>
        <fullName evidence="3">Calmodulin</fullName>
    </recommendedName>
</protein>
<evidence type="ECO:0000256" key="1">
    <source>
        <dbReference type="ARBA" id="ARBA00004245"/>
    </source>
</evidence>